<sequence length="236" mass="26174">MTDSVQQDNHFFSAWANSWWDNDSMMNPLKSFNPLRFAYFDRYMPSGWKGVRILDVGCGGGYTTEFLHGRGAQVSGVDVSPKLVEAATRHAAETGKEIEYKVGAAEALPFDDATFDVVTCVDVLEHVKSPADSVREIHRVLKPGGIFLYDTINRTMRSRVMMIWLPERVLGIVPKGAHDWADFITPQEMDNYLRATGFTPIGAPQGIAIRGQNKDGSLKAKLTSDTSALYLGVARK</sequence>
<dbReference type="GO" id="GO:0061542">
    <property type="term" value="F:3-demethylubiquinol 3-O-methyltransferase activity"/>
    <property type="evidence" value="ECO:0007669"/>
    <property type="project" value="UniProtKB-EC"/>
</dbReference>
<evidence type="ECO:0000256" key="3">
    <source>
        <dbReference type="ARBA" id="ARBA00022688"/>
    </source>
</evidence>
<dbReference type="InterPro" id="IPR013216">
    <property type="entry name" value="Methyltransf_11"/>
</dbReference>
<dbReference type="InterPro" id="IPR010233">
    <property type="entry name" value="UbiG_MeTrfase"/>
</dbReference>
<evidence type="ECO:0000259" key="5">
    <source>
        <dbReference type="Pfam" id="PF08241"/>
    </source>
</evidence>
<dbReference type="EC" id="2.1.1.64" evidence="6"/>
<keyword evidence="3" id="KW-0831">Ubiquinone biosynthesis</keyword>
<evidence type="ECO:0000256" key="2">
    <source>
        <dbReference type="ARBA" id="ARBA00022679"/>
    </source>
</evidence>
<name>A0A4U8WBA7_9NOCA</name>
<dbReference type="CDD" id="cd02440">
    <property type="entry name" value="AdoMet_MTases"/>
    <property type="match status" value="1"/>
</dbReference>
<evidence type="ECO:0000256" key="1">
    <source>
        <dbReference type="ARBA" id="ARBA00022603"/>
    </source>
</evidence>
<dbReference type="EMBL" id="LR215973">
    <property type="protein sequence ID" value="VFA99048.1"/>
    <property type="molecule type" value="Genomic_DNA"/>
</dbReference>
<dbReference type="GO" id="GO:0032259">
    <property type="term" value="P:methylation"/>
    <property type="evidence" value="ECO:0007669"/>
    <property type="project" value="UniProtKB-KW"/>
</dbReference>
<keyword evidence="2 6" id="KW-0808">Transferase</keyword>
<dbReference type="NCBIfam" id="TIGR01983">
    <property type="entry name" value="UbiG"/>
    <property type="match status" value="1"/>
</dbReference>
<dbReference type="GO" id="GO:0010420">
    <property type="term" value="F:polyprenyldihydroxybenzoate methyltransferase activity"/>
    <property type="evidence" value="ECO:0007669"/>
    <property type="project" value="InterPro"/>
</dbReference>
<dbReference type="SUPFAM" id="SSF53335">
    <property type="entry name" value="S-adenosyl-L-methionine-dependent methyltransferases"/>
    <property type="match status" value="1"/>
</dbReference>
<evidence type="ECO:0000313" key="6">
    <source>
        <dbReference type="EMBL" id="VFA99048.1"/>
    </source>
</evidence>
<dbReference type="InterPro" id="IPR029063">
    <property type="entry name" value="SAM-dependent_MTases_sf"/>
</dbReference>
<dbReference type="Gene3D" id="3.40.50.150">
    <property type="entry name" value="Vaccinia Virus protein VP39"/>
    <property type="match status" value="1"/>
</dbReference>
<evidence type="ECO:0000313" key="7">
    <source>
        <dbReference type="Proteomes" id="UP000290439"/>
    </source>
</evidence>
<protein>
    <submittedName>
        <fullName evidence="6">3-demethylubiquinone-9 3-methyltransferase</fullName>
        <ecNumber evidence="6">2.1.1.64</ecNumber>
    </submittedName>
</protein>
<organism evidence="6 7">
    <name type="scientific">Nocardia cyriacigeorgica</name>
    <dbReference type="NCBI Taxonomy" id="135487"/>
    <lineage>
        <taxon>Bacteria</taxon>
        <taxon>Bacillati</taxon>
        <taxon>Actinomycetota</taxon>
        <taxon>Actinomycetes</taxon>
        <taxon>Mycobacteriales</taxon>
        <taxon>Nocardiaceae</taxon>
        <taxon>Nocardia</taxon>
    </lineage>
</organism>
<keyword evidence="4" id="KW-0949">S-adenosyl-L-methionine</keyword>
<dbReference type="PANTHER" id="PTHR43464:SF19">
    <property type="entry name" value="UBIQUINONE BIOSYNTHESIS O-METHYLTRANSFERASE, MITOCHONDRIAL"/>
    <property type="match status" value="1"/>
</dbReference>
<accession>A0A4U8WBA7</accession>
<dbReference type="RefSeq" id="WP_130917416.1">
    <property type="nucleotide sequence ID" value="NZ_JADLQM010000003.1"/>
</dbReference>
<dbReference type="PANTHER" id="PTHR43464">
    <property type="entry name" value="METHYLTRANSFERASE"/>
    <property type="match status" value="1"/>
</dbReference>
<proteinExistence type="predicted"/>
<reference evidence="6 7" key="1">
    <citation type="submission" date="2019-02" db="EMBL/GenBank/DDBJ databases">
        <authorList>
            <consortium name="Pathogen Informatics"/>
        </authorList>
    </citation>
    <scope>NUCLEOTIDE SEQUENCE [LARGE SCALE GENOMIC DNA]</scope>
    <source>
        <strain evidence="6 7">3012STDY6756504</strain>
    </source>
</reference>
<gene>
    <name evidence="6" type="primary">ubiG_2</name>
    <name evidence="6" type="ORF">NCTC10797_02827</name>
</gene>
<evidence type="ECO:0000256" key="4">
    <source>
        <dbReference type="ARBA" id="ARBA00022691"/>
    </source>
</evidence>
<dbReference type="AlphaFoldDB" id="A0A4U8WBA7"/>
<dbReference type="Pfam" id="PF08241">
    <property type="entry name" value="Methyltransf_11"/>
    <property type="match status" value="1"/>
</dbReference>
<keyword evidence="1 6" id="KW-0489">Methyltransferase</keyword>
<keyword evidence="6" id="KW-0830">Ubiquinone</keyword>
<feature type="domain" description="Methyltransferase type 11" evidence="5">
    <location>
        <begin position="54"/>
        <end position="148"/>
    </location>
</feature>
<dbReference type="Proteomes" id="UP000290439">
    <property type="component" value="Chromosome"/>
</dbReference>